<dbReference type="NCBIfam" id="NF006534">
    <property type="entry name" value="PRK09014.1"/>
    <property type="match status" value="1"/>
</dbReference>
<dbReference type="InterPro" id="IPR008991">
    <property type="entry name" value="Translation_prot_SH3-like_sf"/>
</dbReference>
<organism evidence="6 7">
    <name type="scientific">Marinobacter persicus</name>
    <dbReference type="NCBI Taxonomy" id="930118"/>
    <lineage>
        <taxon>Bacteria</taxon>
        <taxon>Pseudomonadati</taxon>
        <taxon>Pseudomonadota</taxon>
        <taxon>Gammaproteobacteria</taxon>
        <taxon>Pseudomonadales</taxon>
        <taxon>Marinobacteraceae</taxon>
        <taxon>Marinobacter</taxon>
    </lineage>
</organism>
<dbReference type="EMBL" id="PTIU01000039">
    <property type="protein sequence ID" value="PPK51902.1"/>
    <property type="molecule type" value="Genomic_DNA"/>
</dbReference>
<reference evidence="5 8" key="1">
    <citation type="submission" date="2018-02" db="EMBL/GenBank/DDBJ databases">
        <title>Deep subsurface shale carbon reservoir microbial communities from Ohio and West Virginia, USA.</title>
        <authorList>
            <person name="Wrighton K."/>
        </authorList>
    </citation>
    <scope>NUCLEOTIDE SEQUENCE [LARGE SCALE GENOMIC DNA]</scope>
    <source>
        <strain evidence="5 8">UTICA-S1B6</strain>
    </source>
</reference>
<evidence type="ECO:0000256" key="3">
    <source>
        <dbReference type="ARBA" id="ARBA00023163"/>
    </source>
</evidence>
<evidence type="ECO:0000256" key="1">
    <source>
        <dbReference type="ARBA" id="ARBA00022814"/>
    </source>
</evidence>
<dbReference type="SMART" id="SM00738">
    <property type="entry name" value="NGN"/>
    <property type="match status" value="1"/>
</dbReference>
<keyword evidence="2" id="KW-0805">Transcription regulation</keyword>
<dbReference type="Pfam" id="PF02357">
    <property type="entry name" value="NusG"/>
    <property type="match status" value="1"/>
</dbReference>
<accession>A0A2S6G2H8</accession>
<evidence type="ECO:0000313" key="6">
    <source>
        <dbReference type="EMBL" id="PPK51902.1"/>
    </source>
</evidence>
<feature type="domain" description="NusG-like N-terminal" evidence="4">
    <location>
        <begin position="1"/>
        <end position="99"/>
    </location>
</feature>
<dbReference type="Proteomes" id="UP000239446">
    <property type="component" value="Unassembled WGS sequence"/>
</dbReference>
<evidence type="ECO:0000313" key="5">
    <source>
        <dbReference type="EMBL" id="PPK49987.1"/>
    </source>
</evidence>
<dbReference type="PANTHER" id="PTHR30265">
    <property type="entry name" value="RHO-INTERACTING TRANSCRIPTION TERMINATION FACTOR NUSG"/>
    <property type="match status" value="1"/>
</dbReference>
<dbReference type="Proteomes" id="UP000239648">
    <property type="component" value="Unassembled WGS sequence"/>
</dbReference>
<evidence type="ECO:0000259" key="4">
    <source>
        <dbReference type="SMART" id="SM00738"/>
    </source>
</evidence>
<dbReference type="RefSeq" id="WP_104417439.1">
    <property type="nucleotide sequence ID" value="NZ_PTIT01000039.1"/>
</dbReference>
<evidence type="ECO:0000313" key="7">
    <source>
        <dbReference type="Proteomes" id="UP000239446"/>
    </source>
</evidence>
<dbReference type="InterPro" id="IPR043425">
    <property type="entry name" value="NusG-like"/>
</dbReference>
<gene>
    <name evidence="6" type="ORF">B0H24_103916</name>
    <name evidence="5" type="ORF">BY455_13916</name>
</gene>
<dbReference type="OrthoDB" id="9790639at2"/>
<dbReference type="AlphaFoldDB" id="A0A2S6G2H8"/>
<dbReference type="GO" id="GO:0005829">
    <property type="term" value="C:cytosol"/>
    <property type="evidence" value="ECO:0007669"/>
    <property type="project" value="TreeGrafter"/>
</dbReference>
<name>A0A2S6G2H8_9GAMM</name>
<comment type="caution">
    <text evidence="6">The sequence shown here is derived from an EMBL/GenBank/DDBJ whole genome shotgun (WGS) entry which is preliminary data.</text>
</comment>
<evidence type="ECO:0000313" key="8">
    <source>
        <dbReference type="Proteomes" id="UP000239648"/>
    </source>
</evidence>
<proteinExistence type="predicted"/>
<dbReference type="SUPFAM" id="SSF50104">
    <property type="entry name" value="Translation proteins SH3-like domain"/>
    <property type="match status" value="1"/>
</dbReference>
<reference evidence="6 7" key="2">
    <citation type="submission" date="2018-02" db="EMBL/GenBank/DDBJ databases">
        <title>Subsurface microbial communities from deep shales in Ohio and West Virginia, USA.</title>
        <authorList>
            <person name="Wrighton K."/>
        </authorList>
    </citation>
    <scope>NUCLEOTIDE SEQUENCE [LARGE SCALE GENOMIC DNA]</scope>
    <source>
        <strain evidence="6 7">UTICA-S1B9</strain>
    </source>
</reference>
<protein>
    <submittedName>
        <fullName evidence="6">Transcriptional antiterminator RfaH</fullName>
    </submittedName>
</protein>
<evidence type="ECO:0000256" key="2">
    <source>
        <dbReference type="ARBA" id="ARBA00023015"/>
    </source>
</evidence>
<keyword evidence="1" id="KW-0889">Transcription antitermination</keyword>
<dbReference type="InterPro" id="IPR006645">
    <property type="entry name" value="NGN-like_dom"/>
</dbReference>
<sequence>MAWHAVQYKSGQGSRALANLENQNIRCFHPEVPIERIVNRKQVIRSEPLFSGYIFIQMDKDDPSWKKLHSTRGVLRVLSFGGKPGVIPDEVIDYIADTLETVQSAGGLRKGEAVCVREGPFSGLEAIFQSYDGEERAIVLISFMQSQGSG</sequence>
<dbReference type="GO" id="GO:0006354">
    <property type="term" value="P:DNA-templated transcription elongation"/>
    <property type="evidence" value="ECO:0007669"/>
    <property type="project" value="InterPro"/>
</dbReference>
<dbReference type="Gene3D" id="3.30.70.940">
    <property type="entry name" value="NusG, N-terminal domain"/>
    <property type="match status" value="1"/>
</dbReference>
<dbReference type="PANTHER" id="PTHR30265:SF7">
    <property type="entry name" value="TRANSCRIPTION ANTITERMINATION PROTEIN RFAH"/>
    <property type="match status" value="1"/>
</dbReference>
<dbReference type="InterPro" id="IPR036735">
    <property type="entry name" value="NGN_dom_sf"/>
</dbReference>
<dbReference type="GO" id="GO:0031564">
    <property type="term" value="P:transcription antitermination"/>
    <property type="evidence" value="ECO:0007669"/>
    <property type="project" value="UniProtKB-KW"/>
</dbReference>
<dbReference type="SUPFAM" id="SSF82679">
    <property type="entry name" value="N-utilization substance G protein NusG, N-terminal domain"/>
    <property type="match status" value="1"/>
</dbReference>
<keyword evidence="8" id="KW-1185">Reference proteome</keyword>
<dbReference type="EMBL" id="PTIT01000039">
    <property type="protein sequence ID" value="PPK49987.1"/>
    <property type="molecule type" value="Genomic_DNA"/>
</dbReference>
<dbReference type="CDD" id="cd09892">
    <property type="entry name" value="NGN_SP_RfaH"/>
    <property type="match status" value="1"/>
</dbReference>
<keyword evidence="3" id="KW-0804">Transcription</keyword>